<dbReference type="EMBL" id="CP013694">
    <property type="protein sequence ID" value="ALU29886.1"/>
    <property type="molecule type" value="Genomic_DNA"/>
</dbReference>
<dbReference type="RefSeq" id="WP_015385758.1">
    <property type="nucleotide sequence ID" value="NZ_BHWZ01000006.1"/>
</dbReference>
<dbReference type="Proteomes" id="UP000060043">
    <property type="component" value="Chromosome"/>
</dbReference>
<reference evidence="3 4" key="1">
    <citation type="submission" date="2015-12" db="EMBL/GenBank/DDBJ databases">
        <title>A stable core within a dynamic pangenome in Sulfolobus acidocaldarius.</title>
        <authorList>
            <person name="Anderson R."/>
            <person name="Kouris A."/>
            <person name="Seward C."/>
            <person name="Campbell K."/>
            <person name="Whitaker R."/>
        </authorList>
    </citation>
    <scope>NUCLEOTIDE SEQUENCE [LARGE SCALE GENOMIC DNA]</scope>
    <source>
        <strain evidence="1 4">GG12-C01-09</strain>
        <strain evidence="2 3">NG05B_CO5_07</strain>
    </source>
</reference>
<dbReference type="GeneID" id="14552531"/>
<organism evidence="2 3">
    <name type="scientific">Sulfolobus acidocaldarius</name>
    <dbReference type="NCBI Taxonomy" id="2285"/>
    <lineage>
        <taxon>Archaea</taxon>
        <taxon>Thermoproteota</taxon>
        <taxon>Thermoprotei</taxon>
        <taxon>Sulfolobales</taxon>
        <taxon>Sulfolobaceae</taxon>
        <taxon>Sulfolobus</taxon>
    </lineage>
</organism>
<dbReference type="STRING" id="1435377.SUSAZ_09295"/>
<dbReference type="PaxDb" id="1435377-SUSAZ_09295"/>
<name>A0A0U2X2H2_9CREN</name>
<proteinExistence type="predicted"/>
<sequence length="398" mass="46239">MKNLYLLALEYSVILTSDEATYHSLPSLPLRLIPDFFPGSKYPPYGLRKIESLVNGVVVPPHRIERYLRTDKVLGIYVNDPLNQTEVSAKLSEIFGEPPYVFHAFQELSRRVSRLKDRYDFKVIVGGPGSWEFSLNTPEWVDTVLMGEAEETLPKLLREGSDNLPKVVYGERAKNFVAIRRPSSNAEVEVKRKDRKIPLEVVEAELEVQSRYHNYLNLISDDLLSYGTEDEILGLLRLASSYGNEKKVVFSQISAESSYRFQLSKIREVLRLSENNWRSPLLINRPNSCVLGEIDTGVIKELNKNFIYPMVYVPEERVGDFMDHKVLLIPLPQTEKFYDVLYKCWVHDKGVLRMRFSRVIDYVLDKNRETRGEYLKRLNVRGVHVFNLVLLLIRSYMW</sequence>
<evidence type="ECO:0000313" key="3">
    <source>
        <dbReference type="Proteomes" id="UP000060043"/>
    </source>
</evidence>
<accession>A0A0U2X2H2</accession>
<dbReference type="AlphaFoldDB" id="A0A0U2X2H2"/>
<evidence type="ECO:0000313" key="2">
    <source>
        <dbReference type="EMBL" id="ALU32626.1"/>
    </source>
</evidence>
<dbReference type="OrthoDB" id="41987at2157"/>
<evidence type="ECO:0000313" key="1">
    <source>
        <dbReference type="EMBL" id="ALU29886.1"/>
    </source>
</evidence>
<protein>
    <submittedName>
        <fullName evidence="2">Uncharacterized protein</fullName>
    </submittedName>
</protein>
<evidence type="ECO:0000313" key="4">
    <source>
        <dbReference type="Proteomes" id="UP000065473"/>
    </source>
</evidence>
<dbReference type="Proteomes" id="UP000065473">
    <property type="component" value="Chromosome"/>
</dbReference>
<gene>
    <name evidence="1" type="ORF">ATY89_08000</name>
    <name evidence="2" type="ORF">ATZ20_11020</name>
</gene>
<dbReference type="EMBL" id="CP013695">
    <property type="protein sequence ID" value="ALU32626.1"/>
    <property type="molecule type" value="Genomic_DNA"/>
</dbReference>